<accession>A0A080M5X2</accession>
<gene>
    <name evidence="1" type="ORF">AW06_002163</name>
</gene>
<reference evidence="1" key="1">
    <citation type="submission" date="2014-02" db="EMBL/GenBank/DDBJ databases">
        <title>Expanding our view of genomic diversity in Candidatus Accumulibacter clades.</title>
        <authorList>
            <person name="Skennerton C.T."/>
            <person name="Barr J.J."/>
            <person name="Slater F.R."/>
            <person name="Bond P.L."/>
            <person name="Tyson G.W."/>
        </authorList>
    </citation>
    <scope>NUCLEOTIDE SEQUENCE [LARGE SCALE GENOMIC DNA]</scope>
</reference>
<dbReference type="EMBL" id="JDST02000047">
    <property type="protein sequence ID" value="KFB76687.1"/>
    <property type="molecule type" value="Genomic_DNA"/>
</dbReference>
<name>A0A080M5X2_9PROT</name>
<evidence type="ECO:0000313" key="1">
    <source>
        <dbReference type="EMBL" id="KFB76687.1"/>
    </source>
</evidence>
<proteinExistence type="predicted"/>
<dbReference type="Proteomes" id="UP000021315">
    <property type="component" value="Unassembled WGS sequence"/>
</dbReference>
<dbReference type="AlphaFoldDB" id="A0A080M5X2"/>
<evidence type="ECO:0000313" key="2">
    <source>
        <dbReference type="Proteomes" id="UP000021315"/>
    </source>
</evidence>
<organism evidence="1 2">
    <name type="scientific">Candidatus Accumulibacter cognatus</name>
    <dbReference type="NCBI Taxonomy" id="2954383"/>
    <lineage>
        <taxon>Bacteria</taxon>
        <taxon>Pseudomonadati</taxon>
        <taxon>Pseudomonadota</taxon>
        <taxon>Betaproteobacteria</taxon>
        <taxon>Candidatus Accumulibacter</taxon>
    </lineage>
</organism>
<sequence length="41" mass="4395">MSTGDYVFGKPLDHFKPKPPAFAMGRGIMRRAGATKVVTTG</sequence>
<protein>
    <submittedName>
        <fullName evidence="1">Uncharacterized protein</fullName>
    </submittedName>
</protein>
<comment type="caution">
    <text evidence="1">The sequence shown here is derived from an EMBL/GenBank/DDBJ whole genome shotgun (WGS) entry which is preliminary data.</text>
</comment>
<keyword evidence="2" id="KW-1185">Reference proteome</keyword>